<dbReference type="InterPro" id="IPR001279">
    <property type="entry name" value="Metallo-B-lactamas"/>
</dbReference>
<dbReference type="EC" id="3.1.26.11" evidence="2 10"/>
<feature type="binding site" evidence="10">
    <location>
        <position position="211"/>
    </location>
    <ligand>
        <name>Zn(2+)</name>
        <dbReference type="ChEBI" id="CHEBI:29105"/>
        <label>1</label>
        <note>catalytic</note>
    </ligand>
</feature>
<evidence type="ECO:0000256" key="5">
    <source>
        <dbReference type="ARBA" id="ARBA00022723"/>
    </source>
</evidence>
<dbReference type="Gene3D" id="3.60.15.10">
    <property type="entry name" value="Ribonuclease Z/Hydroxyacylglutathione hydrolase-like"/>
    <property type="match status" value="1"/>
</dbReference>
<evidence type="ECO:0000256" key="2">
    <source>
        <dbReference type="ARBA" id="ARBA00012477"/>
    </source>
</evidence>
<keyword evidence="7 10" id="KW-0378">Hydrolase</keyword>
<accession>A0A368XA59</accession>
<evidence type="ECO:0000256" key="1">
    <source>
        <dbReference type="ARBA" id="ARBA00011738"/>
    </source>
</evidence>
<dbReference type="Proteomes" id="UP000252585">
    <property type="component" value="Unassembled WGS sequence"/>
</dbReference>
<feature type="binding site" evidence="10">
    <location>
        <position position="67"/>
    </location>
    <ligand>
        <name>Zn(2+)</name>
        <dbReference type="ChEBI" id="CHEBI:29105"/>
        <label>2</label>
        <note>catalytic</note>
    </ligand>
</feature>
<keyword evidence="4 10" id="KW-0540">Nuclease</keyword>
<dbReference type="EMBL" id="QPJJ01000012">
    <property type="protein sequence ID" value="RCW64842.1"/>
    <property type="molecule type" value="Genomic_DNA"/>
</dbReference>
<feature type="domain" description="Metallo-beta-lactamase" evidence="11">
    <location>
        <begin position="21"/>
        <end position="201"/>
    </location>
</feature>
<dbReference type="GO" id="GO:0042781">
    <property type="term" value="F:3'-tRNA processing endoribonuclease activity"/>
    <property type="evidence" value="ECO:0007669"/>
    <property type="project" value="UniProtKB-UniRule"/>
</dbReference>
<dbReference type="InterPro" id="IPR013471">
    <property type="entry name" value="RNase_Z/BN"/>
</dbReference>
<comment type="catalytic activity">
    <reaction evidence="10">
        <text>Endonucleolytic cleavage of RNA, removing extra 3' nucleotides from tRNA precursor, generating 3' termini of tRNAs. A 3'-hydroxy group is left at the tRNA terminus and a 5'-phosphoryl group is left at the trailer molecule.</text>
        <dbReference type="EC" id="3.1.26.11"/>
    </reaction>
</comment>
<evidence type="ECO:0000256" key="10">
    <source>
        <dbReference type="HAMAP-Rule" id="MF_01818"/>
    </source>
</evidence>
<evidence type="ECO:0000313" key="13">
    <source>
        <dbReference type="Proteomes" id="UP000252585"/>
    </source>
</evidence>
<evidence type="ECO:0000256" key="3">
    <source>
        <dbReference type="ARBA" id="ARBA00022694"/>
    </source>
</evidence>
<keyword evidence="5 10" id="KW-0479">Metal-binding</keyword>
<evidence type="ECO:0000259" key="11">
    <source>
        <dbReference type="SMART" id="SM00849"/>
    </source>
</evidence>
<keyword evidence="3 10" id="KW-0819">tRNA processing</keyword>
<comment type="subunit">
    <text evidence="1 10">Homodimer.</text>
</comment>
<evidence type="ECO:0000313" key="12">
    <source>
        <dbReference type="EMBL" id="RCW64842.1"/>
    </source>
</evidence>
<feature type="binding site" evidence="10">
    <location>
        <position position="63"/>
    </location>
    <ligand>
        <name>Zn(2+)</name>
        <dbReference type="ChEBI" id="CHEBI:29105"/>
        <label>1</label>
        <note>catalytic</note>
    </ligand>
</feature>
<dbReference type="PANTHER" id="PTHR46018">
    <property type="entry name" value="ZINC PHOSPHODIESTERASE ELAC PROTEIN 1"/>
    <property type="match status" value="1"/>
</dbReference>
<evidence type="ECO:0000256" key="4">
    <source>
        <dbReference type="ARBA" id="ARBA00022722"/>
    </source>
</evidence>
<dbReference type="Pfam" id="PF23023">
    <property type="entry name" value="Anti-Pycsar_Apyc1"/>
    <property type="match status" value="1"/>
</dbReference>
<protein>
    <recommendedName>
        <fullName evidence="2 10">Ribonuclease Z</fullName>
        <shortName evidence="10">RNase Z</shortName>
        <ecNumber evidence="2 10">3.1.26.11</ecNumber>
    </recommendedName>
    <alternativeName>
        <fullName evidence="10">tRNA 3 endonuclease</fullName>
    </alternativeName>
    <alternativeName>
        <fullName evidence="10">tRNase Z</fullName>
    </alternativeName>
</protein>
<name>A0A368XA59_9BACI</name>
<dbReference type="HAMAP" id="MF_01818">
    <property type="entry name" value="RNase_Z_BN"/>
    <property type="match status" value="1"/>
</dbReference>
<comment type="similarity">
    <text evidence="10">Belongs to the RNase Z family.</text>
</comment>
<dbReference type="RefSeq" id="WP_114353731.1">
    <property type="nucleotide sequence ID" value="NZ_QPJJ01000012.1"/>
</dbReference>
<comment type="function">
    <text evidence="9 10">Zinc phosphodiesterase, which displays some tRNA 3'-processing endonuclease activity. Probably involved in tRNA maturation, by removing a 3'-trailer from precursor tRNA.</text>
</comment>
<dbReference type="SMART" id="SM00849">
    <property type="entry name" value="Lactamase_B"/>
    <property type="match status" value="1"/>
</dbReference>
<dbReference type="FunFam" id="3.60.15.10:FF:000002">
    <property type="entry name" value="Ribonuclease Z"/>
    <property type="match status" value="1"/>
</dbReference>
<proteinExistence type="inferred from homology"/>
<feature type="binding site" evidence="10">
    <location>
        <position position="211"/>
    </location>
    <ligand>
        <name>Zn(2+)</name>
        <dbReference type="ChEBI" id="CHEBI:29105"/>
        <label>2</label>
        <note>catalytic</note>
    </ligand>
</feature>
<sequence>MELLFLGTGSGMPSKQRNTSSVLLNLVEEIDEIWMFDCGEATQHQLLHVPIRPRKITKIFITHLHGDHIFGLPGFLSSRSFLDGRTTVTVYGPKGIKDFIKMSLEISNTHLAYELKIVELDNEFVFETDKFSVISTKLDHGVASYGFKIIEKDSPGELLVDKLRELNIPPGPLYQRIKEENVVEMENGRVLKQRDFLGPDKKGRSVAILGDTRYKPDLVSFLDCVDVCVHEATFSEDEKTLAHNYFHSTTRQAATLAKASQVNQLILTHISARYQKSDYARILEEAKSIFPATSLAMDYFSYKIHRMKPIN</sequence>
<feature type="active site" description="Proton acceptor" evidence="10">
    <location>
        <position position="67"/>
    </location>
</feature>
<evidence type="ECO:0000256" key="8">
    <source>
        <dbReference type="ARBA" id="ARBA00022833"/>
    </source>
</evidence>
<keyword evidence="6 10" id="KW-0255">Endonuclease</keyword>
<dbReference type="InterPro" id="IPR036866">
    <property type="entry name" value="RibonucZ/Hydroxyglut_hydro"/>
</dbReference>
<organism evidence="12 13">
    <name type="scientific">Saliterribacillus persicus</name>
    <dbReference type="NCBI Taxonomy" id="930114"/>
    <lineage>
        <taxon>Bacteria</taxon>
        <taxon>Bacillati</taxon>
        <taxon>Bacillota</taxon>
        <taxon>Bacilli</taxon>
        <taxon>Bacillales</taxon>
        <taxon>Bacillaceae</taxon>
        <taxon>Saliterribacillus</taxon>
    </lineage>
</organism>
<evidence type="ECO:0000256" key="9">
    <source>
        <dbReference type="ARBA" id="ARBA00057812"/>
    </source>
</evidence>
<dbReference type="PANTHER" id="PTHR46018:SF2">
    <property type="entry name" value="ZINC PHOSPHODIESTERASE ELAC PROTEIN 1"/>
    <property type="match status" value="1"/>
</dbReference>
<dbReference type="GO" id="GO:0008270">
    <property type="term" value="F:zinc ion binding"/>
    <property type="evidence" value="ECO:0007669"/>
    <property type="project" value="UniProtKB-UniRule"/>
</dbReference>
<keyword evidence="13" id="KW-1185">Reference proteome</keyword>
<evidence type="ECO:0000256" key="7">
    <source>
        <dbReference type="ARBA" id="ARBA00022801"/>
    </source>
</evidence>
<dbReference type="CDD" id="cd07717">
    <property type="entry name" value="RNaseZ_ZiPD-like_MBL-fold"/>
    <property type="match status" value="1"/>
</dbReference>
<dbReference type="OrthoDB" id="9800940at2"/>
<feature type="binding site" evidence="10">
    <location>
        <position position="68"/>
    </location>
    <ligand>
        <name>Zn(2+)</name>
        <dbReference type="ChEBI" id="CHEBI:29105"/>
        <label>2</label>
        <note>catalytic</note>
    </ligand>
</feature>
<comment type="caution">
    <text evidence="12">The sequence shown here is derived from an EMBL/GenBank/DDBJ whole genome shotgun (WGS) entry which is preliminary data.</text>
</comment>
<gene>
    <name evidence="10" type="primary">rnz</name>
    <name evidence="12" type="ORF">DFR57_11219</name>
</gene>
<feature type="binding site" evidence="10">
    <location>
        <position position="65"/>
    </location>
    <ligand>
        <name>Zn(2+)</name>
        <dbReference type="ChEBI" id="CHEBI:29105"/>
        <label>1</label>
        <note>catalytic</note>
    </ligand>
</feature>
<comment type="cofactor">
    <cofactor evidence="10">
        <name>Zn(2+)</name>
        <dbReference type="ChEBI" id="CHEBI:29105"/>
    </cofactor>
    <text evidence="10">Binds 2 Zn(2+) ions.</text>
</comment>
<dbReference type="SUPFAM" id="SSF56281">
    <property type="entry name" value="Metallo-hydrolase/oxidoreductase"/>
    <property type="match status" value="1"/>
</dbReference>
<feature type="binding site" evidence="10">
    <location>
        <position position="140"/>
    </location>
    <ligand>
        <name>Zn(2+)</name>
        <dbReference type="ChEBI" id="CHEBI:29105"/>
        <label>1</label>
        <note>catalytic</note>
    </ligand>
</feature>
<feature type="binding site" evidence="10">
    <location>
        <position position="269"/>
    </location>
    <ligand>
        <name>Zn(2+)</name>
        <dbReference type="ChEBI" id="CHEBI:29105"/>
        <label>2</label>
        <note>catalytic</note>
    </ligand>
</feature>
<evidence type="ECO:0000256" key="6">
    <source>
        <dbReference type="ARBA" id="ARBA00022759"/>
    </source>
</evidence>
<dbReference type="NCBIfam" id="TIGR02651">
    <property type="entry name" value="RNase_Z"/>
    <property type="match status" value="1"/>
</dbReference>
<dbReference type="GO" id="GO:0042802">
    <property type="term" value="F:identical protein binding"/>
    <property type="evidence" value="ECO:0007669"/>
    <property type="project" value="UniProtKB-ARBA"/>
</dbReference>
<dbReference type="NCBIfam" id="NF000801">
    <property type="entry name" value="PRK00055.1-3"/>
    <property type="match status" value="1"/>
</dbReference>
<dbReference type="AlphaFoldDB" id="A0A368XA59"/>
<keyword evidence="8 10" id="KW-0862">Zinc</keyword>
<reference evidence="12 13" key="1">
    <citation type="submission" date="2018-07" db="EMBL/GenBank/DDBJ databases">
        <title>Genomic Encyclopedia of Type Strains, Phase IV (KMG-IV): sequencing the most valuable type-strain genomes for metagenomic binning, comparative biology and taxonomic classification.</title>
        <authorList>
            <person name="Goeker M."/>
        </authorList>
    </citation>
    <scope>NUCLEOTIDE SEQUENCE [LARGE SCALE GENOMIC DNA]</scope>
    <source>
        <strain evidence="12 13">DSM 27696</strain>
    </source>
</reference>